<protein>
    <submittedName>
        <fullName evidence="2">CbtA family protein</fullName>
    </submittedName>
</protein>
<name>A0ABW6SD85_9NOCA</name>
<keyword evidence="1" id="KW-0812">Transmembrane</keyword>
<evidence type="ECO:0000313" key="3">
    <source>
        <dbReference type="Proteomes" id="UP001601992"/>
    </source>
</evidence>
<comment type="caution">
    <text evidence="2">The sequence shown here is derived from an EMBL/GenBank/DDBJ whole genome shotgun (WGS) entry which is preliminary data.</text>
</comment>
<dbReference type="Pfam" id="PF09490">
    <property type="entry name" value="CbtA"/>
    <property type="match status" value="1"/>
</dbReference>
<feature type="transmembrane region" description="Helical" evidence="1">
    <location>
        <begin position="109"/>
        <end position="127"/>
    </location>
</feature>
<feature type="transmembrane region" description="Helical" evidence="1">
    <location>
        <begin position="179"/>
        <end position="198"/>
    </location>
</feature>
<gene>
    <name evidence="2" type="ORF">ACFYXQ_41740</name>
</gene>
<feature type="transmembrane region" description="Helical" evidence="1">
    <location>
        <begin position="147"/>
        <end position="167"/>
    </location>
</feature>
<feature type="transmembrane region" description="Helical" evidence="1">
    <location>
        <begin position="243"/>
        <end position="264"/>
    </location>
</feature>
<keyword evidence="1" id="KW-0472">Membrane</keyword>
<dbReference type="RefSeq" id="WP_387406788.1">
    <property type="nucleotide sequence ID" value="NZ_JBIAQY010000025.1"/>
</dbReference>
<dbReference type="InterPro" id="IPR012666">
    <property type="entry name" value="CbtA_put"/>
</dbReference>
<accession>A0ABW6SD85</accession>
<reference evidence="2 3" key="1">
    <citation type="submission" date="2024-10" db="EMBL/GenBank/DDBJ databases">
        <title>The Natural Products Discovery Center: Release of the First 8490 Sequenced Strains for Exploring Actinobacteria Biosynthetic Diversity.</title>
        <authorList>
            <person name="Kalkreuter E."/>
            <person name="Kautsar S.A."/>
            <person name="Yang D."/>
            <person name="Bader C.D."/>
            <person name="Teijaro C.N."/>
            <person name="Fluegel L."/>
            <person name="Davis C.M."/>
            <person name="Simpson J.R."/>
            <person name="Lauterbach L."/>
            <person name="Steele A.D."/>
            <person name="Gui C."/>
            <person name="Meng S."/>
            <person name="Li G."/>
            <person name="Viehrig K."/>
            <person name="Ye F."/>
            <person name="Su P."/>
            <person name="Kiefer A.F."/>
            <person name="Nichols A."/>
            <person name="Cepeda A.J."/>
            <person name="Yan W."/>
            <person name="Fan B."/>
            <person name="Jiang Y."/>
            <person name="Adhikari A."/>
            <person name="Zheng C.-J."/>
            <person name="Schuster L."/>
            <person name="Cowan T.M."/>
            <person name="Smanski M.J."/>
            <person name="Chevrette M.G."/>
            <person name="De Carvalho L.P.S."/>
            <person name="Shen B."/>
        </authorList>
    </citation>
    <scope>NUCLEOTIDE SEQUENCE [LARGE SCALE GENOMIC DNA]</scope>
    <source>
        <strain evidence="2 3">NPDC002593</strain>
    </source>
</reference>
<proteinExistence type="predicted"/>
<dbReference type="Proteomes" id="UP001601992">
    <property type="component" value="Unassembled WGS sequence"/>
</dbReference>
<feature type="transmembrane region" description="Helical" evidence="1">
    <location>
        <begin position="73"/>
        <end position="97"/>
    </location>
</feature>
<keyword evidence="3" id="KW-1185">Reference proteome</keyword>
<keyword evidence="1" id="KW-1133">Transmembrane helix</keyword>
<evidence type="ECO:0000313" key="2">
    <source>
        <dbReference type="EMBL" id="MFF3574291.1"/>
    </source>
</evidence>
<evidence type="ECO:0000256" key="1">
    <source>
        <dbReference type="SAM" id="Phobius"/>
    </source>
</evidence>
<dbReference type="EMBL" id="JBIAQY010000025">
    <property type="protein sequence ID" value="MFF3574291.1"/>
    <property type="molecule type" value="Genomic_DNA"/>
</dbReference>
<sequence>MEKRIIGRGALVGALGGLLAFLFARLLAEPVIERAIDYESGRDEARQALDKAAGLPLPADGPDLFSRSVQSSVGVGFGMIVFGIAMGALFAVVYCLCVGRVGRITPRNLALLVAGGMFLVLYAVPFLKYPANPPSIGHPESIEERTALYLLMVVISAVVLVAAIWLGRKLQARLGNWNSALVSALAFVVVAAVAIVLLPSLGHLSVNHAYGDYATETPQPLKDAAGHIVFPGFPADDLYLFRLYSFAAQLLLWTVIGVGFASLAPRLFGRDTGTANSDATTAAPIV</sequence>
<organism evidence="2 3">
    <name type="scientific">Nocardia jiangxiensis</name>
    <dbReference type="NCBI Taxonomy" id="282685"/>
    <lineage>
        <taxon>Bacteria</taxon>
        <taxon>Bacillati</taxon>
        <taxon>Actinomycetota</taxon>
        <taxon>Actinomycetes</taxon>
        <taxon>Mycobacteriales</taxon>
        <taxon>Nocardiaceae</taxon>
        <taxon>Nocardia</taxon>
    </lineage>
</organism>